<dbReference type="EMBL" id="LCNO01000001">
    <property type="protein sequence ID" value="KKU58579.1"/>
    <property type="molecule type" value="Genomic_DNA"/>
</dbReference>
<sequence>MAIELKEIEITDPEYTKEPAWVIKKTSVVPGDETPFYLVKQILPGGMVELEYLGAIFGKGNPLLITKKELDTDFFKARIIST</sequence>
<dbReference type="STRING" id="1618358.UX80_C0001G0018"/>
<evidence type="ECO:0000313" key="2">
    <source>
        <dbReference type="Proteomes" id="UP000034307"/>
    </source>
</evidence>
<reference evidence="1 2" key="1">
    <citation type="journal article" date="2015" name="Nature">
        <title>rRNA introns, odd ribosomes, and small enigmatic genomes across a large radiation of phyla.</title>
        <authorList>
            <person name="Brown C.T."/>
            <person name="Hug L.A."/>
            <person name="Thomas B.C."/>
            <person name="Sharon I."/>
            <person name="Castelle C.J."/>
            <person name="Singh A."/>
            <person name="Wilkins M.J."/>
            <person name="Williams K.H."/>
            <person name="Banfield J.F."/>
        </authorList>
    </citation>
    <scope>NUCLEOTIDE SEQUENCE [LARGE SCALE GENOMIC DNA]</scope>
</reference>
<gene>
    <name evidence="1" type="ORF">UX80_C0001G0018</name>
</gene>
<protein>
    <submittedName>
        <fullName evidence="1">Uncharacterized protein</fullName>
    </submittedName>
</protein>
<name>A0A0G1RML3_9BACT</name>
<evidence type="ECO:0000313" key="1">
    <source>
        <dbReference type="EMBL" id="KKU58579.1"/>
    </source>
</evidence>
<accession>A0A0G1RML3</accession>
<proteinExistence type="predicted"/>
<dbReference type="AlphaFoldDB" id="A0A0G1RML3"/>
<organism evidence="1 2">
    <name type="scientific">Candidatus Amesbacteria bacterium GW2011_GWA2_47_11b</name>
    <dbReference type="NCBI Taxonomy" id="1618358"/>
    <lineage>
        <taxon>Bacteria</taxon>
        <taxon>Candidatus Amesiibacteriota</taxon>
    </lineage>
</organism>
<comment type="caution">
    <text evidence="1">The sequence shown here is derived from an EMBL/GenBank/DDBJ whole genome shotgun (WGS) entry which is preliminary data.</text>
</comment>
<dbReference type="Proteomes" id="UP000034307">
    <property type="component" value="Unassembled WGS sequence"/>
</dbReference>